<gene>
    <name evidence="1" type="ORF">NPIL_340021</name>
</gene>
<dbReference type="AlphaFoldDB" id="A0A8X6PKY7"/>
<reference evidence="1" key="1">
    <citation type="submission" date="2020-08" db="EMBL/GenBank/DDBJ databases">
        <title>Multicomponent nature underlies the extraordinary mechanical properties of spider dragline silk.</title>
        <authorList>
            <person name="Kono N."/>
            <person name="Nakamura H."/>
            <person name="Mori M."/>
            <person name="Yoshida Y."/>
            <person name="Ohtoshi R."/>
            <person name="Malay A.D."/>
            <person name="Moran D.A.P."/>
            <person name="Tomita M."/>
            <person name="Numata K."/>
            <person name="Arakawa K."/>
        </authorList>
    </citation>
    <scope>NUCLEOTIDE SEQUENCE</scope>
</reference>
<protein>
    <submittedName>
        <fullName evidence="1">Uncharacterized protein</fullName>
    </submittedName>
</protein>
<dbReference type="EMBL" id="BMAW01070399">
    <property type="protein sequence ID" value="GFT73023.1"/>
    <property type="molecule type" value="Genomic_DNA"/>
</dbReference>
<name>A0A8X6PKY7_NEPPI</name>
<comment type="caution">
    <text evidence="1">The sequence shown here is derived from an EMBL/GenBank/DDBJ whole genome shotgun (WGS) entry which is preliminary data.</text>
</comment>
<evidence type="ECO:0000313" key="2">
    <source>
        <dbReference type="Proteomes" id="UP000887013"/>
    </source>
</evidence>
<accession>A0A8X6PKY7</accession>
<organism evidence="1 2">
    <name type="scientific">Nephila pilipes</name>
    <name type="common">Giant wood spider</name>
    <name type="synonym">Nephila maculata</name>
    <dbReference type="NCBI Taxonomy" id="299642"/>
    <lineage>
        <taxon>Eukaryota</taxon>
        <taxon>Metazoa</taxon>
        <taxon>Ecdysozoa</taxon>
        <taxon>Arthropoda</taxon>
        <taxon>Chelicerata</taxon>
        <taxon>Arachnida</taxon>
        <taxon>Araneae</taxon>
        <taxon>Araneomorphae</taxon>
        <taxon>Entelegynae</taxon>
        <taxon>Araneoidea</taxon>
        <taxon>Nephilidae</taxon>
        <taxon>Nephila</taxon>
    </lineage>
</organism>
<keyword evidence="2" id="KW-1185">Reference proteome</keyword>
<sequence>MLDPLPRPASKRYSLGLSRAHKAVSFPAPHSLPTDGAMVPTRYCIFHHLTTRLAQLSTSHRPASQRSASAFLRHKKPFPLSTPDLCLQSNNLFRHLVCLSPNHSYRGKCPLL</sequence>
<evidence type="ECO:0000313" key="1">
    <source>
        <dbReference type="EMBL" id="GFT73023.1"/>
    </source>
</evidence>
<proteinExistence type="predicted"/>
<dbReference type="Proteomes" id="UP000887013">
    <property type="component" value="Unassembled WGS sequence"/>
</dbReference>